<organism evidence="1">
    <name type="scientific">marine sediment metagenome</name>
    <dbReference type="NCBI Taxonomy" id="412755"/>
    <lineage>
        <taxon>unclassified sequences</taxon>
        <taxon>metagenomes</taxon>
        <taxon>ecological metagenomes</taxon>
    </lineage>
</organism>
<accession>X1FFH4</accession>
<comment type="caution">
    <text evidence="1">The sequence shown here is derived from an EMBL/GenBank/DDBJ whole genome shotgun (WGS) entry which is preliminary data.</text>
</comment>
<feature type="non-terminal residue" evidence="1">
    <location>
        <position position="1"/>
    </location>
</feature>
<gene>
    <name evidence="1" type="ORF">S01H4_65705</name>
</gene>
<evidence type="ECO:0000313" key="1">
    <source>
        <dbReference type="EMBL" id="GAH28144.1"/>
    </source>
</evidence>
<sequence>VLYSTVARTNVPVRLSGKVSIETGAVAGEWDNAPTELTVWSSSMKKTGDGVQSVITEDNAFSSSSSTINLSPSLKRLGIKEVNNDIITPFSKA</sequence>
<dbReference type="EMBL" id="BART01040315">
    <property type="protein sequence ID" value="GAH28144.1"/>
    <property type="molecule type" value="Genomic_DNA"/>
</dbReference>
<protein>
    <submittedName>
        <fullName evidence="1">Uncharacterized protein</fullName>
    </submittedName>
</protein>
<reference evidence="1" key="1">
    <citation type="journal article" date="2014" name="Front. Microbiol.">
        <title>High frequency of phylogenetically diverse reductive dehalogenase-homologous genes in deep subseafloor sedimentary metagenomes.</title>
        <authorList>
            <person name="Kawai M."/>
            <person name="Futagami T."/>
            <person name="Toyoda A."/>
            <person name="Takaki Y."/>
            <person name="Nishi S."/>
            <person name="Hori S."/>
            <person name="Arai W."/>
            <person name="Tsubouchi T."/>
            <person name="Morono Y."/>
            <person name="Uchiyama I."/>
            <person name="Ito T."/>
            <person name="Fujiyama A."/>
            <person name="Inagaki F."/>
            <person name="Takami H."/>
        </authorList>
    </citation>
    <scope>NUCLEOTIDE SEQUENCE</scope>
    <source>
        <strain evidence="1">Expedition CK06-06</strain>
    </source>
</reference>
<name>X1FFH4_9ZZZZ</name>
<proteinExistence type="predicted"/>
<dbReference type="AlphaFoldDB" id="X1FFH4"/>